<dbReference type="KEGG" id="bbel:109467962"/>
<feature type="region of interest" description="Disordered" evidence="1">
    <location>
        <begin position="90"/>
        <end position="109"/>
    </location>
</feature>
<proteinExistence type="predicted"/>
<protein>
    <submittedName>
        <fullName evidence="3">Uncharacterized protein CG13380-like</fullName>
    </submittedName>
</protein>
<feature type="region of interest" description="Disordered" evidence="1">
    <location>
        <begin position="1"/>
        <end position="21"/>
    </location>
</feature>
<dbReference type="Proteomes" id="UP000515135">
    <property type="component" value="Unplaced"/>
</dbReference>
<dbReference type="OrthoDB" id="5974613at2759"/>
<dbReference type="RefSeq" id="XP_019621702.1">
    <property type="nucleotide sequence ID" value="XM_019766143.1"/>
</dbReference>
<evidence type="ECO:0000313" key="3">
    <source>
        <dbReference type="RefSeq" id="XP_019621702.1"/>
    </source>
</evidence>
<organism evidence="2 3">
    <name type="scientific">Branchiostoma belcheri</name>
    <name type="common">Amphioxus</name>
    <dbReference type="NCBI Taxonomy" id="7741"/>
    <lineage>
        <taxon>Eukaryota</taxon>
        <taxon>Metazoa</taxon>
        <taxon>Chordata</taxon>
        <taxon>Cephalochordata</taxon>
        <taxon>Leptocardii</taxon>
        <taxon>Amphioxiformes</taxon>
        <taxon>Branchiostomatidae</taxon>
        <taxon>Branchiostoma</taxon>
    </lineage>
</organism>
<dbReference type="AlphaFoldDB" id="A0A6P4YSX1"/>
<evidence type="ECO:0000256" key="1">
    <source>
        <dbReference type="SAM" id="MobiDB-lite"/>
    </source>
</evidence>
<accession>A0A6P4YSX1</accession>
<name>A0A6P4YSX1_BRABE</name>
<dbReference type="GeneID" id="109467962"/>
<keyword evidence="2" id="KW-1185">Reference proteome</keyword>
<reference evidence="3" key="1">
    <citation type="submission" date="2025-08" db="UniProtKB">
        <authorList>
            <consortium name="RefSeq"/>
        </authorList>
    </citation>
    <scope>IDENTIFICATION</scope>
    <source>
        <tissue evidence="3">Gonad</tissue>
    </source>
</reference>
<evidence type="ECO:0000313" key="2">
    <source>
        <dbReference type="Proteomes" id="UP000515135"/>
    </source>
</evidence>
<sequence length="109" mass="12167">MNTPGRTEQARASSGAAQPTQVRGYIITYPARMRDPHCICNRDPTTVLCKMCGKLFEGRAQQMECPIHPNIIHLMDHALCPACHRNKLQEAMKQKSPSTTTSRRSSITS</sequence>
<gene>
    <name evidence="3" type="primary">LOC109467962</name>
</gene>
<feature type="compositionally biased region" description="Low complexity" evidence="1">
    <location>
        <begin position="96"/>
        <end position="109"/>
    </location>
</feature>